<comment type="caution">
    <text evidence="2">The sequence shown here is derived from an EMBL/GenBank/DDBJ whole genome shotgun (WGS) entry which is preliminary data.</text>
</comment>
<keyword evidence="1" id="KW-0812">Transmembrane</keyword>
<proteinExistence type="predicted"/>
<accession>A0A7W6GD76</accession>
<protein>
    <submittedName>
        <fullName evidence="2">ABC-type dipeptide/oligopeptide/nickel transport system permease subunit</fullName>
    </submittedName>
</protein>
<gene>
    <name evidence="2" type="ORF">GGQ67_004467</name>
</gene>
<sequence>MNSFEYLLSGDYWISFFPGIALLLLIVAINLIGDSLRDILNPRREG</sequence>
<evidence type="ECO:0000313" key="3">
    <source>
        <dbReference type="Proteomes" id="UP000582090"/>
    </source>
</evidence>
<evidence type="ECO:0000313" key="2">
    <source>
        <dbReference type="EMBL" id="MBB3966775.1"/>
    </source>
</evidence>
<dbReference type="AlphaFoldDB" id="A0A7W6GD76"/>
<keyword evidence="1" id="KW-0472">Membrane</keyword>
<dbReference type="Proteomes" id="UP000582090">
    <property type="component" value="Unassembled WGS sequence"/>
</dbReference>
<reference evidence="2 3" key="1">
    <citation type="submission" date="2020-08" db="EMBL/GenBank/DDBJ databases">
        <title>Genomic Encyclopedia of Type Strains, Phase IV (KMG-IV): sequencing the most valuable type-strain genomes for metagenomic binning, comparative biology and taxonomic classification.</title>
        <authorList>
            <person name="Goeker M."/>
        </authorList>
    </citation>
    <scope>NUCLEOTIDE SEQUENCE [LARGE SCALE GENOMIC DNA]</scope>
    <source>
        <strain evidence="2 3">DSM 26575</strain>
    </source>
</reference>
<keyword evidence="1" id="KW-1133">Transmembrane helix</keyword>
<dbReference type="EMBL" id="JACIDW010000022">
    <property type="protein sequence ID" value="MBB3966775.1"/>
    <property type="molecule type" value="Genomic_DNA"/>
</dbReference>
<keyword evidence="3" id="KW-1185">Reference proteome</keyword>
<evidence type="ECO:0000256" key="1">
    <source>
        <dbReference type="SAM" id="Phobius"/>
    </source>
</evidence>
<name>A0A7W6GD76_9HYPH</name>
<organism evidence="2 3">
    <name type="scientific">Rhizobium metallidurans</name>
    <dbReference type="NCBI Taxonomy" id="1265931"/>
    <lineage>
        <taxon>Bacteria</taxon>
        <taxon>Pseudomonadati</taxon>
        <taxon>Pseudomonadota</taxon>
        <taxon>Alphaproteobacteria</taxon>
        <taxon>Hyphomicrobiales</taxon>
        <taxon>Rhizobiaceae</taxon>
        <taxon>Rhizobium/Agrobacterium group</taxon>
        <taxon>Rhizobium</taxon>
    </lineage>
</organism>
<feature type="transmembrane region" description="Helical" evidence="1">
    <location>
        <begin position="12"/>
        <end position="33"/>
    </location>
</feature>